<keyword evidence="2" id="KW-1185">Reference proteome</keyword>
<name>A0ABT0MPZ5_9GAMM</name>
<dbReference type="Pfam" id="PF26636">
    <property type="entry name" value="DUF8209"/>
    <property type="match status" value="1"/>
</dbReference>
<proteinExistence type="predicted"/>
<reference evidence="1 2" key="1">
    <citation type="submission" date="2022-02" db="EMBL/GenBank/DDBJ databases">
        <title>Description of Brenneria tiliae sp. nov. isolated from symptomatic Tilia x moltkei and Tilia x europaea trees in the UK.</title>
        <authorList>
            <person name="Kile H."/>
        </authorList>
    </citation>
    <scope>NUCLEOTIDE SEQUENCE [LARGE SCALE GENOMIC DNA]</scope>
    <source>
        <strain evidence="1 2">MC1SB4.1</strain>
    </source>
</reference>
<evidence type="ECO:0000313" key="2">
    <source>
        <dbReference type="Proteomes" id="UP001203069"/>
    </source>
</evidence>
<comment type="caution">
    <text evidence="1">The sequence shown here is derived from an EMBL/GenBank/DDBJ whole genome shotgun (WGS) entry which is preliminary data.</text>
</comment>
<evidence type="ECO:0008006" key="3">
    <source>
        <dbReference type="Google" id="ProtNLM"/>
    </source>
</evidence>
<gene>
    <name evidence="1" type="ORF">MFP26_04250</name>
</gene>
<dbReference type="InterPro" id="IPR058064">
    <property type="entry name" value="STM2901-like"/>
</dbReference>
<dbReference type="RefSeq" id="WP_249229752.1">
    <property type="nucleotide sequence ID" value="NZ_JAKPBZ010000105.1"/>
</dbReference>
<sequence length="149" mass="16802">MDTVEQLNGSYFFDGMMNLTQGELAFWIVVDEAQNQLGVKDVFSLALIIGGIPIVPTRTKLDAGRTTKNTSPLSVAMRTLIGHRLETRWRSPTWRTMLNGQWAKTNSLGGLIGRWLPWVGVMITAYDLAMITLNSVRRFNLIVKPEHRV</sequence>
<dbReference type="NCBIfam" id="NF045926">
    <property type="entry name" value="STM2901_fam"/>
    <property type="match status" value="1"/>
</dbReference>
<organism evidence="1 2">
    <name type="scientific">Brenneria tiliae</name>
    <dbReference type="NCBI Taxonomy" id="2914984"/>
    <lineage>
        <taxon>Bacteria</taxon>
        <taxon>Pseudomonadati</taxon>
        <taxon>Pseudomonadota</taxon>
        <taxon>Gammaproteobacteria</taxon>
        <taxon>Enterobacterales</taxon>
        <taxon>Pectobacteriaceae</taxon>
        <taxon>Brenneria</taxon>
    </lineage>
</organism>
<dbReference type="EMBL" id="JAKPBZ010000105">
    <property type="protein sequence ID" value="MCL2891911.1"/>
    <property type="molecule type" value="Genomic_DNA"/>
</dbReference>
<protein>
    <recommendedName>
        <fullName evidence="3">Phage membrane protein</fullName>
    </recommendedName>
</protein>
<evidence type="ECO:0000313" key="1">
    <source>
        <dbReference type="EMBL" id="MCL2891911.1"/>
    </source>
</evidence>
<dbReference type="InterPro" id="IPR058522">
    <property type="entry name" value="DUF8209"/>
</dbReference>
<dbReference type="Proteomes" id="UP001203069">
    <property type="component" value="Unassembled WGS sequence"/>
</dbReference>
<accession>A0ABT0MPZ5</accession>